<evidence type="ECO:0000313" key="2">
    <source>
        <dbReference type="Proteomes" id="UP000658278"/>
    </source>
</evidence>
<evidence type="ECO:0000313" key="1">
    <source>
        <dbReference type="EMBL" id="MBK1828207.1"/>
    </source>
</evidence>
<reference evidence="1" key="1">
    <citation type="submission" date="2021-01" db="EMBL/GenBank/DDBJ databases">
        <title>Modified the classification status of verrucomicrobia.</title>
        <authorList>
            <person name="Feng X."/>
        </authorList>
    </citation>
    <scope>NUCLEOTIDE SEQUENCE</scope>
    <source>
        <strain evidence="1">KCTC 22201</strain>
    </source>
</reference>
<dbReference type="AlphaFoldDB" id="A0A934RES3"/>
<dbReference type="EMBL" id="JAENII010000011">
    <property type="protein sequence ID" value="MBK1828207.1"/>
    <property type="molecule type" value="Genomic_DNA"/>
</dbReference>
<protein>
    <submittedName>
        <fullName evidence="1">Uncharacterized protein</fullName>
    </submittedName>
</protein>
<name>A0A934RES3_9BACT</name>
<organism evidence="1 2">
    <name type="scientific">Haloferula rosea</name>
    <dbReference type="NCBI Taxonomy" id="490093"/>
    <lineage>
        <taxon>Bacteria</taxon>
        <taxon>Pseudomonadati</taxon>
        <taxon>Verrucomicrobiota</taxon>
        <taxon>Verrucomicrobiia</taxon>
        <taxon>Verrucomicrobiales</taxon>
        <taxon>Verrucomicrobiaceae</taxon>
        <taxon>Haloferula</taxon>
    </lineage>
</organism>
<accession>A0A934RES3</accession>
<gene>
    <name evidence="1" type="ORF">JIN81_14330</name>
</gene>
<dbReference type="RefSeq" id="WP_200281166.1">
    <property type="nucleotide sequence ID" value="NZ_JAENII010000011.1"/>
</dbReference>
<comment type="caution">
    <text evidence="1">The sequence shown here is derived from an EMBL/GenBank/DDBJ whole genome shotgun (WGS) entry which is preliminary data.</text>
</comment>
<sequence length="166" mass="18875">MAAILAFFVLAGAVVVATRRDGIHRTKERRAWKDSAIEQIRKDLENPDFPIERFGRVPQSLGEFAMSDPNWLTSDTMVFRDGAWLVYRAQTHKVDPKVHDIFIAKASDGHWYFSDYHFCVGMMVLSSEEQPESLEAFREACCLARFDGTSDDALNSTTERRGRPDG</sequence>
<dbReference type="Proteomes" id="UP000658278">
    <property type="component" value="Unassembled WGS sequence"/>
</dbReference>
<keyword evidence="2" id="KW-1185">Reference proteome</keyword>
<proteinExistence type="predicted"/>